<comment type="caution">
    <text evidence="5">The sequence shown here is derived from an EMBL/GenBank/DDBJ whole genome shotgun (WGS) entry which is preliminary data.</text>
</comment>
<evidence type="ECO:0000259" key="4">
    <source>
        <dbReference type="Pfam" id="PF00884"/>
    </source>
</evidence>
<feature type="domain" description="Sulfatase N-terminal" evidence="4">
    <location>
        <begin position="4"/>
        <end position="366"/>
    </location>
</feature>
<dbReference type="NCBIfam" id="NF010322">
    <property type="entry name" value="PRK13759.1"/>
    <property type="match status" value="1"/>
</dbReference>
<dbReference type="GO" id="GO:0004065">
    <property type="term" value="F:arylsulfatase activity"/>
    <property type="evidence" value="ECO:0007669"/>
    <property type="project" value="UniProtKB-EC"/>
</dbReference>
<dbReference type="Proteomes" id="UP000564644">
    <property type="component" value="Unassembled WGS sequence"/>
</dbReference>
<dbReference type="InterPro" id="IPR024607">
    <property type="entry name" value="Sulfatase_CS"/>
</dbReference>
<dbReference type="PANTHER" id="PTHR45953:SF1">
    <property type="entry name" value="IDURONATE 2-SULFATASE"/>
    <property type="match status" value="1"/>
</dbReference>
<dbReference type="Gene3D" id="3.40.720.10">
    <property type="entry name" value="Alkaline Phosphatase, subunit A"/>
    <property type="match status" value="1"/>
</dbReference>
<evidence type="ECO:0000313" key="6">
    <source>
        <dbReference type="Proteomes" id="UP000564644"/>
    </source>
</evidence>
<gene>
    <name evidence="5" type="ORF">H7C18_07210</name>
</gene>
<dbReference type="InterPro" id="IPR000917">
    <property type="entry name" value="Sulfatase_N"/>
</dbReference>
<keyword evidence="6" id="KW-1185">Reference proteome</keyword>
<evidence type="ECO:0000313" key="5">
    <source>
        <dbReference type="EMBL" id="MBB6730690.1"/>
    </source>
</evidence>
<proteinExistence type="inferred from homology"/>
<dbReference type="PANTHER" id="PTHR45953">
    <property type="entry name" value="IDURONATE 2-SULFATASE"/>
    <property type="match status" value="1"/>
</dbReference>
<dbReference type="RefSeq" id="WP_185128348.1">
    <property type="nucleotide sequence ID" value="NZ_JACJVO010000008.1"/>
</dbReference>
<evidence type="ECO:0000256" key="1">
    <source>
        <dbReference type="ARBA" id="ARBA00008779"/>
    </source>
</evidence>
<dbReference type="PROSITE" id="PS00149">
    <property type="entry name" value="SULFATASE_2"/>
    <property type="match status" value="1"/>
</dbReference>
<keyword evidence="2" id="KW-0479">Metal-binding</keyword>
<accession>A0A7X0VUR8</accession>
<dbReference type="GO" id="GO:0005737">
    <property type="term" value="C:cytoplasm"/>
    <property type="evidence" value="ECO:0007669"/>
    <property type="project" value="TreeGrafter"/>
</dbReference>
<protein>
    <submittedName>
        <fullName evidence="5">Arylsulfatase</fullName>
        <ecNumber evidence="5">3.1.6.1</ecNumber>
    </submittedName>
</protein>
<reference evidence="5 6" key="1">
    <citation type="submission" date="2020-08" db="EMBL/GenBank/DDBJ databases">
        <title>Cohnella phylogeny.</title>
        <authorList>
            <person name="Dunlap C."/>
        </authorList>
    </citation>
    <scope>NUCLEOTIDE SEQUENCE [LARGE SCALE GENOMIC DNA]</scope>
    <source>
        <strain evidence="5 6">CBP 2801</strain>
    </source>
</reference>
<dbReference type="InterPro" id="IPR017850">
    <property type="entry name" value="Alkaline_phosphatase_core_sf"/>
</dbReference>
<sequence length="492" mass="54884">MNRPNLLLITVDQMRYDCLSAMGHPIVETPNLDALAAKGVAFTSAYSATPSCIPARAAIMTGMSQRSHGRVGYRDKVPWTYEHTIAGELAKAGYHTQCVGKMHVYPARNLCGFHNVVLHDGYLHHNRFKDENAYREHFDQADDYLTWLRRTAGATLDITDLGLDCNASTVGRPWHLPEALHPTNWCVTESIDFLRRRDPGKPFFLWSSFVRPHSPLDPPQAYFDMYKDLDMPEPPVGDWVDEEAALAGASDPTTSFGRLPKRRLDRARAAYYALITHLDDQIGRLINALQEYGVLRDTLIVFTSDHGEMMGDHHAFRKSLPYEGSAKVPFLVCDPGGKLGLAAGSRVGHTIELRDIMPTLLDAAGAPIPETAEGASLLALCRGERPEWRAYVHGEHTYGARSNHYVTDGREKYIWYSQTGEEQFFDLAADPTESVNLARDPSQAERVSGWRGRLIRELDGREEGYVADGRLVAGRKTKACLNHLLGQVGLEA</sequence>
<dbReference type="EMBL" id="JACJVO010000008">
    <property type="protein sequence ID" value="MBB6730690.1"/>
    <property type="molecule type" value="Genomic_DNA"/>
</dbReference>
<dbReference type="SUPFAM" id="SSF53649">
    <property type="entry name" value="Alkaline phosphatase-like"/>
    <property type="match status" value="1"/>
</dbReference>
<dbReference type="EC" id="3.1.6.1" evidence="5"/>
<organism evidence="5 6">
    <name type="scientific">Cohnella zeiphila</name>
    <dbReference type="NCBI Taxonomy" id="2761120"/>
    <lineage>
        <taxon>Bacteria</taxon>
        <taxon>Bacillati</taxon>
        <taxon>Bacillota</taxon>
        <taxon>Bacilli</taxon>
        <taxon>Bacillales</taxon>
        <taxon>Paenibacillaceae</taxon>
        <taxon>Cohnella</taxon>
    </lineage>
</organism>
<dbReference type="GO" id="GO:0046872">
    <property type="term" value="F:metal ion binding"/>
    <property type="evidence" value="ECO:0007669"/>
    <property type="project" value="UniProtKB-KW"/>
</dbReference>
<evidence type="ECO:0000256" key="3">
    <source>
        <dbReference type="ARBA" id="ARBA00022801"/>
    </source>
</evidence>
<evidence type="ECO:0000256" key="2">
    <source>
        <dbReference type="ARBA" id="ARBA00022723"/>
    </source>
</evidence>
<keyword evidence="3 5" id="KW-0378">Hydrolase</keyword>
<comment type="similarity">
    <text evidence="1">Belongs to the sulfatase family.</text>
</comment>
<dbReference type="Pfam" id="PF00884">
    <property type="entry name" value="Sulfatase"/>
    <property type="match status" value="1"/>
</dbReference>
<dbReference type="AlphaFoldDB" id="A0A7X0VUR8"/>
<name>A0A7X0VUR8_9BACL</name>